<dbReference type="Proteomes" id="UP000325289">
    <property type="component" value="Unassembled WGS sequence"/>
</dbReference>
<sequence length="306" mass="32936">MDVCLHLGAHRSASTAFQLYARAHADALSVRGITVWDPRRTRTGLLHNVASREARPRDVGRVKLACAAEAARGTTTLVVSDANMIGTPRANLRAHGLYPAVGERLARLGAAFGPARAVLQIREPASYWTSLFACLVARGVAPPDGVTLARILAARRGWREVIADLACALPDTQIVVTPYERFADAPHALMAALTGDPALPPSPPGAFGANRAPRPPELCRLLAEQGRDPAALRLRGEAWQPFPDELAAALRESYQDDLYWLRAGADGLARYVEDPDPVQAAQAARPDRPRRGQDDECDQGRLEGSG</sequence>
<protein>
    <recommendedName>
        <fullName evidence="4">Sulfotransferase family protein</fullName>
    </recommendedName>
</protein>
<dbReference type="OrthoDB" id="8481769at2"/>
<organism evidence="2 3">
    <name type="scientific">Roseivivax sediminis</name>
    <dbReference type="NCBI Taxonomy" id="936889"/>
    <lineage>
        <taxon>Bacteria</taxon>
        <taxon>Pseudomonadati</taxon>
        <taxon>Pseudomonadota</taxon>
        <taxon>Alphaproteobacteria</taxon>
        <taxon>Rhodobacterales</taxon>
        <taxon>Roseobacteraceae</taxon>
        <taxon>Roseivivax</taxon>
    </lineage>
</organism>
<keyword evidence="3" id="KW-1185">Reference proteome</keyword>
<name>A0A1I1X0S8_9RHOB</name>
<dbReference type="SUPFAM" id="SSF52540">
    <property type="entry name" value="P-loop containing nucleoside triphosphate hydrolases"/>
    <property type="match status" value="1"/>
</dbReference>
<feature type="region of interest" description="Disordered" evidence="1">
    <location>
        <begin position="274"/>
        <end position="306"/>
    </location>
</feature>
<evidence type="ECO:0000313" key="3">
    <source>
        <dbReference type="Proteomes" id="UP000325289"/>
    </source>
</evidence>
<evidence type="ECO:0000313" key="2">
    <source>
        <dbReference type="EMBL" id="SFE01035.1"/>
    </source>
</evidence>
<proteinExistence type="predicted"/>
<dbReference type="EMBL" id="FOMS01000005">
    <property type="protein sequence ID" value="SFE01035.1"/>
    <property type="molecule type" value="Genomic_DNA"/>
</dbReference>
<dbReference type="AlphaFoldDB" id="A0A1I1X0S8"/>
<evidence type="ECO:0008006" key="4">
    <source>
        <dbReference type="Google" id="ProtNLM"/>
    </source>
</evidence>
<reference evidence="2 3" key="1">
    <citation type="submission" date="2016-10" db="EMBL/GenBank/DDBJ databases">
        <authorList>
            <person name="Varghese N."/>
            <person name="Submissions S."/>
        </authorList>
    </citation>
    <scope>NUCLEOTIDE SEQUENCE [LARGE SCALE GENOMIC DNA]</scope>
    <source>
        <strain evidence="3">YIM D21,KCTC 23444,ACCC 10710</strain>
    </source>
</reference>
<evidence type="ECO:0000256" key="1">
    <source>
        <dbReference type="SAM" id="MobiDB-lite"/>
    </source>
</evidence>
<gene>
    <name evidence="2" type="ORF">SAMN04515678_105189</name>
</gene>
<feature type="compositionally biased region" description="Basic and acidic residues" evidence="1">
    <location>
        <begin position="285"/>
        <end position="306"/>
    </location>
</feature>
<accession>A0A1I1X0S8</accession>
<dbReference type="RefSeq" id="WP_149755717.1">
    <property type="nucleotide sequence ID" value="NZ_FOMS01000005.1"/>
</dbReference>
<dbReference type="InterPro" id="IPR027417">
    <property type="entry name" value="P-loop_NTPase"/>
</dbReference>